<evidence type="ECO:0000313" key="6">
    <source>
        <dbReference type="EnsemblMetazoa" id="Aqu2.1.23621_001"/>
    </source>
</evidence>
<dbReference type="PANTHER" id="PTHR46481">
    <property type="entry name" value="ZINC FINGER BED DOMAIN-CONTAINING PROTEIN 4"/>
    <property type="match status" value="1"/>
</dbReference>
<protein>
    <recommendedName>
        <fullName evidence="7">BED-type domain-containing protein</fullName>
    </recommendedName>
</protein>
<keyword evidence="2" id="KW-0479">Metal-binding</keyword>
<keyword evidence="4" id="KW-0862">Zinc</keyword>
<dbReference type="GO" id="GO:0005634">
    <property type="term" value="C:nucleus"/>
    <property type="evidence" value="ECO:0007669"/>
    <property type="project" value="UniProtKB-SubCell"/>
</dbReference>
<name>A0A1X7U849_AMPQE</name>
<evidence type="ECO:0000256" key="3">
    <source>
        <dbReference type="ARBA" id="ARBA00022771"/>
    </source>
</evidence>
<dbReference type="InterPro" id="IPR052035">
    <property type="entry name" value="ZnF_BED_domain_contain"/>
</dbReference>
<proteinExistence type="predicted"/>
<dbReference type="eggNOG" id="KOG1121">
    <property type="taxonomic scope" value="Eukaryota"/>
</dbReference>
<dbReference type="AlphaFoldDB" id="A0A1X7U849"/>
<dbReference type="EnsemblMetazoa" id="Aqu2.1.23621_001">
    <property type="protein sequence ID" value="Aqu2.1.23621_001"/>
    <property type="gene ID" value="Aqu2.1.23621"/>
</dbReference>
<organism evidence="6">
    <name type="scientific">Amphimedon queenslandica</name>
    <name type="common">Sponge</name>
    <dbReference type="NCBI Taxonomy" id="400682"/>
    <lineage>
        <taxon>Eukaryota</taxon>
        <taxon>Metazoa</taxon>
        <taxon>Porifera</taxon>
        <taxon>Demospongiae</taxon>
        <taxon>Heteroscleromorpha</taxon>
        <taxon>Haplosclerida</taxon>
        <taxon>Niphatidae</taxon>
        <taxon>Amphimedon</taxon>
    </lineage>
</organism>
<dbReference type="STRING" id="400682.A0A1X7U849"/>
<comment type="subcellular location">
    <subcellularLocation>
        <location evidence="1">Nucleus</location>
    </subcellularLocation>
</comment>
<accession>A0A1X7U849</accession>
<dbReference type="GO" id="GO:0008270">
    <property type="term" value="F:zinc ion binding"/>
    <property type="evidence" value="ECO:0007669"/>
    <property type="project" value="UniProtKB-KW"/>
</dbReference>
<keyword evidence="5" id="KW-0539">Nucleus</keyword>
<evidence type="ECO:0000256" key="4">
    <source>
        <dbReference type="ARBA" id="ARBA00022833"/>
    </source>
</evidence>
<dbReference type="InterPro" id="IPR012337">
    <property type="entry name" value="RNaseH-like_sf"/>
</dbReference>
<dbReference type="SUPFAM" id="SSF53098">
    <property type="entry name" value="Ribonuclease H-like"/>
    <property type="match status" value="1"/>
</dbReference>
<dbReference type="PANTHER" id="PTHR46481:SF10">
    <property type="entry name" value="ZINC FINGER BED DOMAIN-CONTAINING PROTEIN 39"/>
    <property type="match status" value="1"/>
</dbReference>
<dbReference type="InParanoid" id="A0A1X7U849"/>
<keyword evidence="3" id="KW-0863">Zinc-finger</keyword>
<dbReference type="OMA" id="HHIVTEW"/>
<evidence type="ECO:0000256" key="1">
    <source>
        <dbReference type="ARBA" id="ARBA00004123"/>
    </source>
</evidence>
<evidence type="ECO:0008006" key="7">
    <source>
        <dbReference type="Google" id="ProtNLM"/>
    </source>
</evidence>
<evidence type="ECO:0000256" key="5">
    <source>
        <dbReference type="ARBA" id="ARBA00023242"/>
    </source>
</evidence>
<dbReference type="OrthoDB" id="10057873at2759"/>
<sequence>MATAAGVGSKRCPVWKFFKYFKEENKTLCLVVTSSDDGTEKVSVKEFKGQFPTKLKKHLKSQHAAEYKALEMEEKMNGTTKKAKPGSQMAITDAFHPATKSWLYLLGGTNVPLSLVDCPEFVELLKELDPRYNVPQRKKLSREIDQVYQCLKDKLKSTISDSQKISLCADIWTKPGMSAAFLGVTSHFYSSTNKKHHQIILAVWRFPSPDTGERIADLMHHIVTEWDIPMSEIFRVIIDNGSNMVAALKQQSI</sequence>
<evidence type="ECO:0000256" key="2">
    <source>
        <dbReference type="ARBA" id="ARBA00022723"/>
    </source>
</evidence>
<reference evidence="6" key="1">
    <citation type="submission" date="2017-05" db="UniProtKB">
        <authorList>
            <consortium name="EnsemblMetazoa"/>
        </authorList>
    </citation>
    <scope>IDENTIFICATION</scope>
</reference>